<evidence type="ECO:0000313" key="4">
    <source>
        <dbReference type="Proteomes" id="UP000325315"/>
    </source>
</evidence>
<feature type="region of interest" description="Disordered" evidence="1">
    <location>
        <begin position="42"/>
        <end position="77"/>
    </location>
</feature>
<dbReference type="InterPro" id="IPR008889">
    <property type="entry name" value="VQ"/>
</dbReference>
<protein>
    <submittedName>
        <fullName evidence="3">VQ motif-containing protein 22 isoform X2</fullName>
    </submittedName>
</protein>
<dbReference type="AlphaFoldDB" id="A0A5B6UWW7"/>
<comment type="caution">
    <text evidence="3">The sequence shown here is derived from an EMBL/GenBank/DDBJ whole genome shotgun (WGS) entry which is preliminary data.</text>
</comment>
<dbReference type="OrthoDB" id="1726347at2759"/>
<evidence type="ECO:0000313" key="3">
    <source>
        <dbReference type="EMBL" id="KAA3460994.1"/>
    </source>
</evidence>
<feature type="compositionally biased region" description="Basic residues" evidence="1">
    <location>
        <begin position="64"/>
        <end position="73"/>
    </location>
</feature>
<dbReference type="PANTHER" id="PTHR33179:SF66">
    <property type="entry name" value="VQ MOTIF-CONTAINING PROTEIN 22-LIKE"/>
    <property type="match status" value="1"/>
</dbReference>
<dbReference type="Proteomes" id="UP000325315">
    <property type="component" value="Unassembled WGS sequence"/>
</dbReference>
<gene>
    <name evidence="3" type="ORF">EPI10_027606</name>
</gene>
<dbReference type="PANTHER" id="PTHR33179">
    <property type="entry name" value="VQ MOTIF-CONTAINING PROTEIN"/>
    <property type="match status" value="1"/>
</dbReference>
<evidence type="ECO:0000259" key="2">
    <source>
        <dbReference type="Pfam" id="PF05678"/>
    </source>
</evidence>
<keyword evidence="4" id="KW-1185">Reference proteome</keyword>
<evidence type="ECO:0000256" key="1">
    <source>
        <dbReference type="SAM" id="MobiDB-lite"/>
    </source>
</evidence>
<name>A0A5B6UWW7_9ROSI</name>
<sequence length="207" mass="22642">MNTSTGTSSEWMQFYEQSMDEMSASSSLGFSDVDATIVASSESNQLNLSSGRDDQLAKGSSPKPIRRRTRASKKTPTTLLNADASNFRALVQRFTGCPTTPPLSTNNRRGPINLNFALGSDQNQSGTASSVMPAAANDYYYPPSHQQHHAVSFPNVHPDAYFSSSSSRANADQILHDFDLDNISLQAFNRDVPYTNENANDGNYFLI</sequence>
<dbReference type="EMBL" id="SMMG02000009">
    <property type="protein sequence ID" value="KAA3460994.1"/>
    <property type="molecule type" value="Genomic_DNA"/>
</dbReference>
<dbReference type="InterPro" id="IPR039609">
    <property type="entry name" value="VQ_15/22"/>
</dbReference>
<feature type="domain" description="VQ" evidence="2">
    <location>
        <begin position="76"/>
        <end position="101"/>
    </location>
</feature>
<reference evidence="4" key="1">
    <citation type="journal article" date="2019" name="Plant Biotechnol. J.">
        <title>Genome sequencing of the Australian wild diploid species Gossypium australe highlights disease resistance and delayed gland morphogenesis.</title>
        <authorList>
            <person name="Cai Y."/>
            <person name="Cai X."/>
            <person name="Wang Q."/>
            <person name="Wang P."/>
            <person name="Zhang Y."/>
            <person name="Cai C."/>
            <person name="Xu Y."/>
            <person name="Wang K."/>
            <person name="Zhou Z."/>
            <person name="Wang C."/>
            <person name="Geng S."/>
            <person name="Li B."/>
            <person name="Dong Q."/>
            <person name="Hou Y."/>
            <person name="Wang H."/>
            <person name="Ai P."/>
            <person name="Liu Z."/>
            <person name="Yi F."/>
            <person name="Sun M."/>
            <person name="An G."/>
            <person name="Cheng J."/>
            <person name="Zhang Y."/>
            <person name="Shi Q."/>
            <person name="Xie Y."/>
            <person name="Shi X."/>
            <person name="Chang Y."/>
            <person name="Huang F."/>
            <person name="Chen Y."/>
            <person name="Hong S."/>
            <person name="Mi L."/>
            <person name="Sun Q."/>
            <person name="Zhang L."/>
            <person name="Zhou B."/>
            <person name="Peng R."/>
            <person name="Zhang X."/>
            <person name="Liu F."/>
        </authorList>
    </citation>
    <scope>NUCLEOTIDE SEQUENCE [LARGE SCALE GENOMIC DNA]</scope>
    <source>
        <strain evidence="4">cv. PA1801</strain>
    </source>
</reference>
<organism evidence="3 4">
    <name type="scientific">Gossypium australe</name>
    <dbReference type="NCBI Taxonomy" id="47621"/>
    <lineage>
        <taxon>Eukaryota</taxon>
        <taxon>Viridiplantae</taxon>
        <taxon>Streptophyta</taxon>
        <taxon>Embryophyta</taxon>
        <taxon>Tracheophyta</taxon>
        <taxon>Spermatophyta</taxon>
        <taxon>Magnoliopsida</taxon>
        <taxon>eudicotyledons</taxon>
        <taxon>Gunneridae</taxon>
        <taxon>Pentapetalae</taxon>
        <taxon>rosids</taxon>
        <taxon>malvids</taxon>
        <taxon>Malvales</taxon>
        <taxon>Malvaceae</taxon>
        <taxon>Malvoideae</taxon>
        <taxon>Gossypium</taxon>
    </lineage>
</organism>
<proteinExistence type="predicted"/>
<accession>A0A5B6UWW7</accession>
<dbReference type="Pfam" id="PF05678">
    <property type="entry name" value="VQ"/>
    <property type="match status" value="1"/>
</dbReference>